<dbReference type="CDD" id="cd00067">
    <property type="entry name" value="GAL4"/>
    <property type="match status" value="1"/>
</dbReference>
<proteinExistence type="predicted"/>
<keyword evidence="6" id="KW-1185">Reference proteome</keyword>
<sequence length="842" mass="95662">MAPECDKGLFRPLLPRPGPEPVEPARQPLLTTAELPKRSIVKAACEQCRRRKVKCDGGRPVCLPCAKSRRTCEYVTEPSERRASAVKRKNDELQQQKDDELRQQLADHTKLQDLLLANPEASSSILKRLRSGNNVASVVHEVQHGDALLSLSHGQYATSSPRNLESATYMNSYLPTSLHPSTSGKQPVNNWQPPRLRLPSRFDHPEFIFEEAFRDARSSHDPTNLFLQPSSHRLPISRWTTVPLSDELLNHIMLLLWTWDPRTTRIVDRKMFEEDLQNKHPTSDSEEALRFCSPFLVNVLLAVGCMYTTNIETYSNPSDHYTRGDAFAKEARRLLPLERSETSLPFAQGLAVFYHYEGNFGTLESTISLTSICYRQCKKLHLEDLIQKRMSRTASSREVREAQALSWIAWGFYIHENYIVGPMSHRKTLRKPGIPKLWQDTTQSSPEEEFNDSWWSAYPVSLNPQRSFKKEIFDAECDLMEIFEDIMDFLAPIDNEPNPFETPEHAVKLYRRLIAWKYSLPEYLQLESCVLPSALQFYVNFDLTAMSVLRPFHDVAKDQFGGLIPKATFQFHASHIMSTIWTFRALYTVRHEFWHTHPCSVCAFSVLDDLDFGPMQVEIIMKACQVLHEMMERFRLPADVLTSLKTALKERRVILPSSTVNILQAEIEAPGPTIMQYTMAVAAKKRRTEAQCQKTARVRALRISDLLIPEDEAEIEHEIHGVNLDSRFSPTPVFKEEPTPQDVGLWPLLHPARPSSLPPPTLAQLGSYSSRRTSMIAFRNTQNLEQRVLVATVLKAIPSSGNAHASSEHGWGAPLIADADAAQIANERTGTQGEGGFSSWPS</sequence>
<dbReference type="InParanoid" id="A0A084QQG0"/>
<dbReference type="STRING" id="1283841.A0A084QQG0"/>
<evidence type="ECO:0000256" key="1">
    <source>
        <dbReference type="ARBA" id="ARBA00022723"/>
    </source>
</evidence>
<dbReference type="PROSITE" id="PS00463">
    <property type="entry name" value="ZN2_CY6_FUNGAL_1"/>
    <property type="match status" value="1"/>
</dbReference>
<keyword evidence="2" id="KW-0539">Nucleus</keyword>
<dbReference type="PANTHER" id="PTHR47256:SF3">
    <property type="entry name" value="ZN(II)2CYS6 TRANSCRIPTION FACTOR (EUROFUNG)"/>
    <property type="match status" value="1"/>
</dbReference>
<dbReference type="OMA" id="NPMIANT"/>
<gene>
    <name evidence="5" type="ORF">S40285_08793</name>
</gene>
<dbReference type="AlphaFoldDB" id="A0A084QQG0"/>
<dbReference type="HOGENOM" id="CLU_007003_9_1_1"/>
<dbReference type="SUPFAM" id="SSF57701">
    <property type="entry name" value="Zn2/Cys6 DNA-binding domain"/>
    <property type="match status" value="1"/>
</dbReference>
<dbReference type="GO" id="GO:0000981">
    <property type="term" value="F:DNA-binding transcription factor activity, RNA polymerase II-specific"/>
    <property type="evidence" value="ECO:0007669"/>
    <property type="project" value="InterPro"/>
</dbReference>
<keyword evidence="1" id="KW-0479">Metal-binding</keyword>
<dbReference type="Proteomes" id="UP000028524">
    <property type="component" value="Unassembled WGS sequence"/>
</dbReference>
<dbReference type="InterPro" id="IPR036864">
    <property type="entry name" value="Zn2-C6_fun-type_DNA-bd_sf"/>
</dbReference>
<organism evidence="5 6">
    <name type="scientific">Stachybotrys chlorohalonatus (strain IBT 40285)</name>
    <dbReference type="NCBI Taxonomy" id="1283841"/>
    <lineage>
        <taxon>Eukaryota</taxon>
        <taxon>Fungi</taxon>
        <taxon>Dikarya</taxon>
        <taxon>Ascomycota</taxon>
        <taxon>Pezizomycotina</taxon>
        <taxon>Sordariomycetes</taxon>
        <taxon>Hypocreomycetidae</taxon>
        <taxon>Hypocreales</taxon>
        <taxon>Stachybotryaceae</taxon>
        <taxon>Stachybotrys</taxon>
    </lineage>
</organism>
<dbReference type="PANTHER" id="PTHR47256">
    <property type="entry name" value="ZN(II)2CYS6 TRANSCRIPTION FACTOR (EUROFUNG)-RELATED"/>
    <property type="match status" value="1"/>
</dbReference>
<dbReference type="GO" id="GO:0006351">
    <property type="term" value="P:DNA-templated transcription"/>
    <property type="evidence" value="ECO:0007669"/>
    <property type="project" value="InterPro"/>
</dbReference>
<evidence type="ECO:0000256" key="2">
    <source>
        <dbReference type="ARBA" id="ARBA00023242"/>
    </source>
</evidence>
<feature type="region of interest" description="Disordered" evidence="3">
    <location>
        <begin position="81"/>
        <end position="100"/>
    </location>
</feature>
<evidence type="ECO:0000256" key="3">
    <source>
        <dbReference type="SAM" id="MobiDB-lite"/>
    </source>
</evidence>
<dbReference type="InterPro" id="IPR001138">
    <property type="entry name" value="Zn2Cys6_DnaBD"/>
</dbReference>
<dbReference type="InterPro" id="IPR053187">
    <property type="entry name" value="Notoamide_regulator"/>
</dbReference>
<dbReference type="CDD" id="cd12148">
    <property type="entry name" value="fungal_TF_MHR"/>
    <property type="match status" value="1"/>
</dbReference>
<reference evidence="5 6" key="1">
    <citation type="journal article" date="2014" name="BMC Genomics">
        <title>Comparative genome sequencing reveals chemotype-specific gene clusters in the toxigenic black mold Stachybotrys.</title>
        <authorList>
            <person name="Semeiks J."/>
            <person name="Borek D."/>
            <person name="Otwinowski Z."/>
            <person name="Grishin N.V."/>
        </authorList>
    </citation>
    <scope>NUCLEOTIDE SEQUENCE [LARGE SCALE GENOMIC DNA]</scope>
    <source>
        <strain evidence="5 6">IBT 40285</strain>
    </source>
</reference>
<dbReference type="PROSITE" id="PS50048">
    <property type="entry name" value="ZN2_CY6_FUNGAL_2"/>
    <property type="match status" value="1"/>
</dbReference>
<evidence type="ECO:0000313" key="6">
    <source>
        <dbReference type="Proteomes" id="UP000028524"/>
    </source>
</evidence>
<name>A0A084QQG0_STAC4</name>
<dbReference type="SMART" id="SM00066">
    <property type="entry name" value="GAL4"/>
    <property type="match status" value="1"/>
</dbReference>
<dbReference type="Gene3D" id="4.10.240.10">
    <property type="entry name" value="Zn(2)-C6 fungal-type DNA-binding domain"/>
    <property type="match status" value="1"/>
</dbReference>
<dbReference type="InterPro" id="IPR007219">
    <property type="entry name" value="XnlR_reg_dom"/>
</dbReference>
<dbReference type="OrthoDB" id="5595695at2759"/>
<feature type="region of interest" description="Disordered" evidence="3">
    <location>
        <begin position="1"/>
        <end position="25"/>
    </location>
</feature>
<protein>
    <recommendedName>
        <fullName evidence="4">Zn(2)-C6 fungal-type domain-containing protein</fullName>
    </recommendedName>
</protein>
<dbReference type="Pfam" id="PF04082">
    <property type="entry name" value="Fungal_trans"/>
    <property type="match status" value="1"/>
</dbReference>
<evidence type="ECO:0000259" key="4">
    <source>
        <dbReference type="PROSITE" id="PS50048"/>
    </source>
</evidence>
<dbReference type="Pfam" id="PF00172">
    <property type="entry name" value="Zn_clus"/>
    <property type="match status" value="1"/>
</dbReference>
<feature type="domain" description="Zn(2)-C6 fungal-type" evidence="4">
    <location>
        <begin position="44"/>
        <end position="74"/>
    </location>
</feature>
<accession>A0A084QQG0</accession>
<evidence type="ECO:0000313" key="5">
    <source>
        <dbReference type="EMBL" id="KFA66195.1"/>
    </source>
</evidence>
<dbReference type="GO" id="GO:0003677">
    <property type="term" value="F:DNA binding"/>
    <property type="evidence" value="ECO:0007669"/>
    <property type="project" value="InterPro"/>
</dbReference>
<dbReference type="GO" id="GO:0008270">
    <property type="term" value="F:zinc ion binding"/>
    <property type="evidence" value="ECO:0007669"/>
    <property type="project" value="InterPro"/>
</dbReference>
<dbReference type="EMBL" id="KL660479">
    <property type="protein sequence ID" value="KFA66195.1"/>
    <property type="molecule type" value="Genomic_DNA"/>
</dbReference>